<dbReference type="Pfam" id="PF00676">
    <property type="entry name" value="E1_dh"/>
    <property type="match status" value="1"/>
</dbReference>
<feature type="domain" description="Dehydrogenase E1 component" evidence="4">
    <location>
        <begin position="28"/>
        <end position="323"/>
    </location>
</feature>
<dbReference type="GO" id="GO:0006086">
    <property type="term" value="P:pyruvate decarboxylation to acetyl-CoA"/>
    <property type="evidence" value="ECO:0007669"/>
    <property type="project" value="TreeGrafter"/>
</dbReference>
<evidence type="ECO:0000313" key="5">
    <source>
        <dbReference type="EMBL" id="NML26901.1"/>
    </source>
</evidence>
<dbReference type="CDD" id="cd02000">
    <property type="entry name" value="TPP_E1_PDC_ADC_BCADC"/>
    <property type="match status" value="1"/>
</dbReference>
<dbReference type="Gene3D" id="3.40.50.970">
    <property type="match status" value="1"/>
</dbReference>
<dbReference type="PANTHER" id="PTHR11516:SF60">
    <property type="entry name" value="PYRUVATE DEHYDROGENASE E1 COMPONENT SUBUNIT ALPHA"/>
    <property type="match status" value="1"/>
</dbReference>
<dbReference type="SUPFAM" id="SSF52518">
    <property type="entry name" value="Thiamin diphosphate-binding fold (THDP-binding)"/>
    <property type="match status" value="1"/>
</dbReference>
<evidence type="ECO:0000259" key="4">
    <source>
        <dbReference type="Pfam" id="PF00676"/>
    </source>
</evidence>
<dbReference type="Proteomes" id="UP000580043">
    <property type="component" value="Unassembled WGS sequence"/>
</dbReference>
<dbReference type="PANTHER" id="PTHR11516">
    <property type="entry name" value="PYRUVATE DEHYDROGENASE E1 COMPONENT, ALPHA SUBUNIT BACTERIAL AND ORGANELLAR"/>
    <property type="match status" value="1"/>
</dbReference>
<protein>
    <submittedName>
        <fullName evidence="5">Thiamine pyrophosphate-dependent dehydrogenase E1 component subunit alpha</fullName>
    </submittedName>
</protein>
<proteinExistence type="predicted"/>
<dbReference type="InterPro" id="IPR050642">
    <property type="entry name" value="PDH_E1_Alpha_Subunit"/>
</dbReference>
<comment type="cofactor">
    <cofactor evidence="1">
        <name>thiamine diphosphate</name>
        <dbReference type="ChEBI" id="CHEBI:58937"/>
    </cofactor>
</comment>
<comment type="caution">
    <text evidence="5">The sequence shown here is derived from an EMBL/GenBank/DDBJ whole genome shotgun (WGS) entry which is preliminary data.</text>
</comment>
<dbReference type="EMBL" id="JABBGA010000011">
    <property type="protein sequence ID" value="NML26901.1"/>
    <property type="molecule type" value="Genomic_DNA"/>
</dbReference>
<dbReference type="AlphaFoldDB" id="A0A848GBL6"/>
<reference evidence="5 6" key="1">
    <citation type="submission" date="2020-04" db="EMBL/GenBank/DDBJ databases">
        <title>Zoogloea sp. G-4-1-14 isolated from soil.</title>
        <authorList>
            <person name="Dahal R.H."/>
        </authorList>
    </citation>
    <scope>NUCLEOTIDE SEQUENCE [LARGE SCALE GENOMIC DNA]</scope>
    <source>
        <strain evidence="5 6">G-4-1-14</strain>
    </source>
</reference>
<dbReference type="GO" id="GO:0004739">
    <property type="term" value="F:pyruvate dehydrogenase (acetyl-transferring) activity"/>
    <property type="evidence" value="ECO:0007669"/>
    <property type="project" value="TreeGrafter"/>
</dbReference>
<accession>A0A848GBL6</accession>
<sequence length="336" mass="35828">MYPQKSNNLETTVTKALTREDLLKAYRTMRTIREFEERLHTDFATGEIPGFVHLYAGEEASATGVCMNLTAEDHIASTHRGHGHCIAKGVDPVGMMAEIWGRKTGTCKGKGGSMHIADLSVGMLGANGIVGGGGPLVCGTALAAKLRGQPHVSVCFFGDGASNQGTIFEAMNLASVWNLPVIFLAENNGYAEATSSKFSVACDNIADRASAFGMPGITVDGFDFFAVYEAAGAAIERARKGGGPSLVEVKLSRYYGHFEGDQQTYRAPGEVQNIRDTKDCLLQFARRVTTGGQLTQADLDSIDAEVKALIDGSVVKAKSDPKPSEADLLTDVYVSY</sequence>
<keyword evidence="3" id="KW-0786">Thiamine pyrophosphate</keyword>
<keyword evidence="2" id="KW-0560">Oxidoreductase</keyword>
<evidence type="ECO:0000256" key="2">
    <source>
        <dbReference type="ARBA" id="ARBA00023002"/>
    </source>
</evidence>
<evidence type="ECO:0000256" key="3">
    <source>
        <dbReference type="ARBA" id="ARBA00023052"/>
    </source>
</evidence>
<keyword evidence="6" id="KW-1185">Reference proteome</keyword>
<dbReference type="InterPro" id="IPR001017">
    <property type="entry name" value="DH_E1"/>
</dbReference>
<gene>
    <name evidence="5" type="ORF">HHL15_14195</name>
</gene>
<organism evidence="5 6">
    <name type="scientific">Zoogloea dura</name>
    <dbReference type="NCBI Taxonomy" id="2728840"/>
    <lineage>
        <taxon>Bacteria</taxon>
        <taxon>Pseudomonadati</taxon>
        <taxon>Pseudomonadota</taxon>
        <taxon>Betaproteobacteria</taxon>
        <taxon>Rhodocyclales</taxon>
        <taxon>Zoogloeaceae</taxon>
        <taxon>Zoogloea</taxon>
    </lineage>
</organism>
<evidence type="ECO:0000313" key="6">
    <source>
        <dbReference type="Proteomes" id="UP000580043"/>
    </source>
</evidence>
<name>A0A848GBL6_9RHOO</name>
<dbReference type="InterPro" id="IPR029061">
    <property type="entry name" value="THDP-binding"/>
</dbReference>
<evidence type="ECO:0000256" key="1">
    <source>
        <dbReference type="ARBA" id="ARBA00001964"/>
    </source>
</evidence>